<dbReference type="Proteomes" id="UP000034176">
    <property type="component" value="Unassembled WGS sequence"/>
</dbReference>
<name>A0A0G0AS64_9BACT</name>
<protein>
    <submittedName>
        <fullName evidence="1">Uncharacterized protein</fullName>
    </submittedName>
</protein>
<organism evidence="1 2">
    <name type="scientific">Candidatus Gottesmanbacteria bacterium GW2011_GWA1_34_13</name>
    <dbReference type="NCBI Taxonomy" id="1618434"/>
    <lineage>
        <taxon>Bacteria</taxon>
        <taxon>Candidatus Gottesmaniibacteriota</taxon>
    </lineage>
</organism>
<evidence type="ECO:0000313" key="2">
    <source>
        <dbReference type="Proteomes" id="UP000034176"/>
    </source>
</evidence>
<dbReference type="STRING" id="1618434.UR52_C0004G0014"/>
<reference evidence="1 2" key="1">
    <citation type="journal article" date="2015" name="Nature">
        <title>rRNA introns, odd ribosomes, and small enigmatic genomes across a large radiation of phyla.</title>
        <authorList>
            <person name="Brown C.T."/>
            <person name="Hug L.A."/>
            <person name="Thomas B.C."/>
            <person name="Sharon I."/>
            <person name="Castelle C.J."/>
            <person name="Singh A."/>
            <person name="Wilkins M.J."/>
            <person name="Williams K.H."/>
            <person name="Banfield J.F."/>
        </authorList>
    </citation>
    <scope>NUCLEOTIDE SEQUENCE [LARGE SCALE GENOMIC DNA]</scope>
</reference>
<accession>A0A0G0AS64</accession>
<gene>
    <name evidence="1" type="ORF">UR52_C0004G0014</name>
</gene>
<dbReference type="EMBL" id="LBPN01000004">
    <property type="protein sequence ID" value="KKP59729.1"/>
    <property type="molecule type" value="Genomic_DNA"/>
</dbReference>
<dbReference type="AlphaFoldDB" id="A0A0G0AS64"/>
<proteinExistence type="predicted"/>
<evidence type="ECO:0000313" key="1">
    <source>
        <dbReference type="EMBL" id="KKP59729.1"/>
    </source>
</evidence>
<comment type="caution">
    <text evidence="1">The sequence shown here is derived from an EMBL/GenBank/DDBJ whole genome shotgun (WGS) entry which is preliminary data.</text>
</comment>
<feature type="non-terminal residue" evidence="1">
    <location>
        <position position="544"/>
    </location>
</feature>
<sequence>MTNHETQPSNQNSIKAFQAIKDNGSFTPDWRETENQGLEGPIDTYLNQIYLLGYNQFLQKTYPHLLSADKSKEFTTQIPELINKIFSPLLERYGRYIGTVNITGELPRAMADKMNPFYWQHFEGLLKEMKIVQEQTSNQITRDFCQSSLSFSHSPDIDISFRNKQVRTISRLLKKVHGIKDNQVSNEEGGKENYILFTDKDYTAKVEIAPLRTRPKVILMVIGIEDNRTGQRVFHLDIGSFPQDAQDALIDKRVVHSVKKQDIVQAELTTKNGRLFASISKEARQAMDETNAVKKKDLASMMELVTRAMRIETMHPQEKRLNFLDRFMPQMDSESVFTMREIFRLGTNKEISQPIMFFVIKELILCLRCDPYQTVQMLRDSGLLVGTKLANLTYFDFDKILLSDSFSIEMQNKVPVPREERDEAYIRRQRKLYREQVTPNQQKYTDGLERFINALVEIGYLSESVKQDYWGSFFNVILEKNITPLKIDTYSVTENIPIISLMSLSISDRKFGLVSLDDKPLTREDITKIVEYISLQTSSLSKDI</sequence>